<dbReference type="RefSeq" id="XP_027337136.1">
    <property type="nucleotide sequence ID" value="XM_027481335.1"/>
</dbReference>
<dbReference type="GeneID" id="113850799"/>
<dbReference type="PANTHER" id="PTHR10992">
    <property type="entry name" value="METHYLESTERASE FAMILY MEMBER"/>
    <property type="match status" value="1"/>
</dbReference>
<dbReference type="Pfam" id="PF12697">
    <property type="entry name" value="Abhydrolase_6"/>
    <property type="match status" value="1"/>
</dbReference>
<dbReference type="GO" id="GO:0009696">
    <property type="term" value="P:salicylic acid metabolic process"/>
    <property type="evidence" value="ECO:0007669"/>
    <property type="project" value="TreeGrafter"/>
</dbReference>
<keyword evidence="2" id="KW-1185">Reference proteome</keyword>
<evidence type="ECO:0000313" key="3">
    <source>
        <dbReference type="RefSeq" id="XP_027337136.1"/>
    </source>
</evidence>
<dbReference type="OrthoDB" id="408373at2759"/>
<evidence type="ECO:0000259" key="1">
    <source>
        <dbReference type="Pfam" id="PF12697"/>
    </source>
</evidence>
<dbReference type="GO" id="GO:0080030">
    <property type="term" value="F:methyl indole-3-acetate esterase activity"/>
    <property type="evidence" value="ECO:0007669"/>
    <property type="project" value="TreeGrafter"/>
</dbReference>
<evidence type="ECO:0000313" key="2">
    <source>
        <dbReference type="Proteomes" id="UP000694853"/>
    </source>
</evidence>
<dbReference type="GO" id="GO:0080032">
    <property type="term" value="F:methyl jasmonate esterase activity"/>
    <property type="evidence" value="ECO:0007669"/>
    <property type="project" value="TreeGrafter"/>
</dbReference>
<dbReference type="InterPro" id="IPR029058">
    <property type="entry name" value="AB_hydrolase_fold"/>
</dbReference>
<dbReference type="InterPro" id="IPR000073">
    <property type="entry name" value="AB_hydrolase_1"/>
</dbReference>
<dbReference type="GO" id="GO:0009694">
    <property type="term" value="P:jasmonic acid metabolic process"/>
    <property type="evidence" value="ECO:0007669"/>
    <property type="project" value="TreeGrafter"/>
</dbReference>
<name>A0A8B8K0G9_ABRPR</name>
<dbReference type="InterPro" id="IPR045889">
    <property type="entry name" value="MES/HNL"/>
</dbReference>
<gene>
    <name evidence="3" type="primary">LOC113850799</name>
</gene>
<organism evidence="2 3">
    <name type="scientific">Abrus precatorius</name>
    <name type="common">Indian licorice</name>
    <name type="synonym">Glycine abrus</name>
    <dbReference type="NCBI Taxonomy" id="3816"/>
    <lineage>
        <taxon>Eukaryota</taxon>
        <taxon>Viridiplantae</taxon>
        <taxon>Streptophyta</taxon>
        <taxon>Embryophyta</taxon>
        <taxon>Tracheophyta</taxon>
        <taxon>Spermatophyta</taxon>
        <taxon>Magnoliopsida</taxon>
        <taxon>eudicotyledons</taxon>
        <taxon>Gunneridae</taxon>
        <taxon>Pentapetalae</taxon>
        <taxon>rosids</taxon>
        <taxon>fabids</taxon>
        <taxon>Fabales</taxon>
        <taxon>Fabaceae</taxon>
        <taxon>Papilionoideae</taxon>
        <taxon>50 kb inversion clade</taxon>
        <taxon>NPAAA clade</taxon>
        <taxon>indigoferoid/millettioid clade</taxon>
        <taxon>Abreae</taxon>
        <taxon>Abrus</taxon>
    </lineage>
</organism>
<reference evidence="3" key="2">
    <citation type="submission" date="2025-08" db="UniProtKB">
        <authorList>
            <consortium name="RefSeq"/>
        </authorList>
    </citation>
    <scope>IDENTIFICATION</scope>
    <source>
        <tissue evidence="3">Young leaves</tissue>
    </source>
</reference>
<dbReference type="PANTHER" id="PTHR10992:SF1077">
    <property type="entry name" value="ALPHA_BETA FOLD HYDROLASE"/>
    <property type="match status" value="1"/>
</dbReference>
<sequence length="357" mass="40089">MLLNVPFYKRNFDPPPPLGGDFISIGPLGTPATDSRVLLCSTHTYFTKTYALICQICFKERHFTLQSAILIVFILKLKTTKTINKLRKEKAKILKMLKKERHFVLVHGAIHGAWCWYKVANQLKLAGHNVTTLDMAASGINPKQMQEIHSISEYHEPLMKSIASLPPNEKVILVGHSLGGLSVSIAMEKYPQKISVGVFVTGVVVSQNFTYLAFLKEQSRRLGSILNIQYFIFNGTSNNPPILSSLGIEFLTSRLYQLSPPEDLTLALSLVRPLPPFANDVKLLAEQTAVTNKNNGRVSKVFIISEKDNLVNADFQKWIIEKTGPYAEVKMVDSDRMVMFSNPKDLSSELLEIAYKY</sequence>
<dbReference type="Gene3D" id="3.40.50.1820">
    <property type="entry name" value="alpha/beta hydrolase"/>
    <property type="match status" value="1"/>
</dbReference>
<accession>A0A8B8K0G9</accession>
<dbReference type="AlphaFoldDB" id="A0A8B8K0G9"/>
<proteinExistence type="predicted"/>
<dbReference type="GO" id="GO:0080031">
    <property type="term" value="F:methyl salicylate esterase activity"/>
    <property type="evidence" value="ECO:0007669"/>
    <property type="project" value="TreeGrafter"/>
</dbReference>
<dbReference type="Proteomes" id="UP000694853">
    <property type="component" value="Unplaced"/>
</dbReference>
<feature type="domain" description="AB hydrolase-1" evidence="1">
    <location>
        <begin position="103"/>
        <end position="346"/>
    </location>
</feature>
<reference evidence="2" key="1">
    <citation type="journal article" date="2019" name="Toxins">
        <title>Detection of Abrin-Like and Prepropulchellin-Like Toxin Genes and Transcripts Using Whole Genome Sequencing and Full-Length Transcript Sequencing of Abrus precatorius.</title>
        <authorList>
            <person name="Hovde B.T."/>
            <person name="Daligault H.E."/>
            <person name="Hanschen E.R."/>
            <person name="Kunde Y.A."/>
            <person name="Johnson M.B."/>
            <person name="Starkenburg S.R."/>
            <person name="Johnson S.L."/>
        </authorList>
    </citation>
    <scope>NUCLEOTIDE SEQUENCE [LARGE SCALE GENOMIC DNA]</scope>
</reference>
<dbReference type="KEGG" id="aprc:113850799"/>
<dbReference type="SUPFAM" id="SSF53474">
    <property type="entry name" value="alpha/beta-Hydrolases"/>
    <property type="match status" value="1"/>
</dbReference>
<protein>
    <submittedName>
        <fullName evidence="3">Methylesterase 3-like</fullName>
    </submittedName>
</protein>